<dbReference type="EMBL" id="GBRH01240214">
    <property type="protein sequence ID" value="JAD57681.1"/>
    <property type="molecule type" value="Transcribed_RNA"/>
</dbReference>
<organism evidence="1">
    <name type="scientific">Arundo donax</name>
    <name type="common">Giant reed</name>
    <name type="synonym">Donax arundinaceus</name>
    <dbReference type="NCBI Taxonomy" id="35708"/>
    <lineage>
        <taxon>Eukaryota</taxon>
        <taxon>Viridiplantae</taxon>
        <taxon>Streptophyta</taxon>
        <taxon>Embryophyta</taxon>
        <taxon>Tracheophyta</taxon>
        <taxon>Spermatophyta</taxon>
        <taxon>Magnoliopsida</taxon>
        <taxon>Liliopsida</taxon>
        <taxon>Poales</taxon>
        <taxon>Poaceae</taxon>
        <taxon>PACMAD clade</taxon>
        <taxon>Arundinoideae</taxon>
        <taxon>Arundineae</taxon>
        <taxon>Arundo</taxon>
    </lineage>
</organism>
<accession>A0A0A9B2V5</accession>
<reference evidence="1" key="1">
    <citation type="submission" date="2014-09" db="EMBL/GenBank/DDBJ databases">
        <authorList>
            <person name="Magalhaes I.L.F."/>
            <person name="Oliveira U."/>
            <person name="Santos F.R."/>
            <person name="Vidigal T.H.D.A."/>
            <person name="Brescovit A.D."/>
            <person name="Santos A.J."/>
        </authorList>
    </citation>
    <scope>NUCLEOTIDE SEQUENCE</scope>
    <source>
        <tissue evidence="1">Shoot tissue taken approximately 20 cm above the soil surface</tissue>
    </source>
</reference>
<protein>
    <submittedName>
        <fullName evidence="1">Uncharacterized protein</fullName>
    </submittedName>
</protein>
<name>A0A0A9B2V5_ARUDO</name>
<reference evidence="1" key="2">
    <citation type="journal article" date="2015" name="Data Brief">
        <title>Shoot transcriptome of the giant reed, Arundo donax.</title>
        <authorList>
            <person name="Barrero R.A."/>
            <person name="Guerrero F.D."/>
            <person name="Moolhuijzen P."/>
            <person name="Goolsby J.A."/>
            <person name="Tidwell J."/>
            <person name="Bellgard S.E."/>
            <person name="Bellgard M.I."/>
        </authorList>
    </citation>
    <scope>NUCLEOTIDE SEQUENCE</scope>
    <source>
        <tissue evidence="1">Shoot tissue taken approximately 20 cm above the soil surface</tissue>
    </source>
</reference>
<evidence type="ECO:0000313" key="1">
    <source>
        <dbReference type="EMBL" id="JAD57681.1"/>
    </source>
</evidence>
<sequence>MAATTSSSAAGASATSTNIRDGNYLQVVDSVEDELAICSYVLPYPSYYVLFIRC</sequence>
<dbReference type="AlphaFoldDB" id="A0A0A9B2V5"/>
<proteinExistence type="predicted"/>